<evidence type="ECO:0000313" key="2">
    <source>
        <dbReference type="EMBL" id="KXS15224.1"/>
    </source>
</evidence>
<organism evidence="2 3">
    <name type="scientific">Gonapodya prolifera (strain JEL478)</name>
    <name type="common">Monoblepharis prolifera</name>
    <dbReference type="NCBI Taxonomy" id="1344416"/>
    <lineage>
        <taxon>Eukaryota</taxon>
        <taxon>Fungi</taxon>
        <taxon>Fungi incertae sedis</taxon>
        <taxon>Chytridiomycota</taxon>
        <taxon>Chytridiomycota incertae sedis</taxon>
        <taxon>Monoblepharidomycetes</taxon>
        <taxon>Monoblepharidales</taxon>
        <taxon>Gonapodyaceae</taxon>
        <taxon>Gonapodya</taxon>
    </lineage>
</organism>
<dbReference type="Proteomes" id="UP000070544">
    <property type="component" value="Unassembled WGS sequence"/>
</dbReference>
<name>A0A139AF78_GONPJ</name>
<feature type="compositionally biased region" description="Low complexity" evidence="1">
    <location>
        <begin position="46"/>
        <end position="58"/>
    </location>
</feature>
<keyword evidence="3" id="KW-1185">Reference proteome</keyword>
<accession>A0A139AF78</accession>
<evidence type="ECO:0000313" key="3">
    <source>
        <dbReference type="Proteomes" id="UP000070544"/>
    </source>
</evidence>
<evidence type="ECO:0000256" key="1">
    <source>
        <dbReference type="SAM" id="MobiDB-lite"/>
    </source>
</evidence>
<reference evidence="2 3" key="1">
    <citation type="journal article" date="2015" name="Genome Biol. Evol.">
        <title>Phylogenomic analyses indicate that early fungi evolved digesting cell walls of algal ancestors of land plants.</title>
        <authorList>
            <person name="Chang Y."/>
            <person name="Wang S."/>
            <person name="Sekimoto S."/>
            <person name="Aerts A.L."/>
            <person name="Choi C."/>
            <person name="Clum A."/>
            <person name="LaButti K.M."/>
            <person name="Lindquist E.A."/>
            <person name="Yee Ngan C."/>
            <person name="Ohm R.A."/>
            <person name="Salamov A.A."/>
            <person name="Grigoriev I.V."/>
            <person name="Spatafora J.W."/>
            <person name="Berbee M.L."/>
        </authorList>
    </citation>
    <scope>NUCLEOTIDE SEQUENCE [LARGE SCALE GENOMIC DNA]</scope>
    <source>
        <strain evidence="2 3">JEL478</strain>
    </source>
</reference>
<feature type="compositionally biased region" description="Polar residues" evidence="1">
    <location>
        <begin position="69"/>
        <end position="89"/>
    </location>
</feature>
<proteinExistence type="predicted"/>
<sequence>MPGILQSLSDRLGVIMSKFRARTLHSVPAPPEVEYVPVSRRPSLQLAESSLSGGEAAANTKGRPGPGTASASVAPSTSNLPQKSNSSTPAMPMSVPSHPRSIATPAPRSRGPSAPQLNGLAPPRSTGALVSRPESAAKHVSSPAAPRTILRTSVASRRARKLSQGSQTTSGVRAISWDAAAAVGANNHGGVVSELK</sequence>
<dbReference type="AlphaFoldDB" id="A0A139AF78"/>
<dbReference type="EMBL" id="KQ965763">
    <property type="protein sequence ID" value="KXS15224.1"/>
    <property type="molecule type" value="Genomic_DNA"/>
</dbReference>
<gene>
    <name evidence="2" type="ORF">M427DRAFT_145599</name>
</gene>
<feature type="region of interest" description="Disordered" evidence="1">
    <location>
        <begin position="46"/>
        <end position="173"/>
    </location>
</feature>
<protein>
    <submittedName>
        <fullName evidence="2">Uncharacterized protein</fullName>
    </submittedName>
</protein>